<gene>
    <name evidence="1" type="ORF">SV7mr_19420</name>
</gene>
<dbReference type="PANTHER" id="PTHR36436">
    <property type="entry name" value="SLL5081 PROTEIN"/>
    <property type="match status" value="1"/>
</dbReference>
<accession>A0A517STH7</accession>
<dbReference type="Gene3D" id="2.30.320.10">
    <property type="entry name" value="YwqG-like"/>
    <property type="match status" value="1"/>
</dbReference>
<organism evidence="1 2">
    <name type="scientific">Stieleria bergensis</name>
    <dbReference type="NCBI Taxonomy" id="2528025"/>
    <lineage>
        <taxon>Bacteria</taxon>
        <taxon>Pseudomonadati</taxon>
        <taxon>Planctomycetota</taxon>
        <taxon>Planctomycetia</taxon>
        <taxon>Pirellulales</taxon>
        <taxon>Pirellulaceae</taxon>
        <taxon>Stieleria</taxon>
    </lineage>
</organism>
<keyword evidence="2" id="KW-1185">Reference proteome</keyword>
<evidence type="ECO:0000313" key="1">
    <source>
        <dbReference type="EMBL" id="QDT59435.1"/>
    </source>
</evidence>
<dbReference type="InterPro" id="IPR015315">
    <property type="entry name" value="DUF1963"/>
</dbReference>
<dbReference type="Proteomes" id="UP000315003">
    <property type="component" value="Chromosome"/>
</dbReference>
<dbReference type="Pfam" id="PF09234">
    <property type="entry name" value="DUF1963"/>
    <property type="match status" value="1"/>
</dbReference>
<dbReference type="PANTHER" id="PTHR36436:SF6">
    <property type="entry name" value="SLL5081 PROTEIN"/>
    <property type="match status" value="1"/>
</dbReference>
<proteinExistence type="predicted"/>
<evidence type="ECO:0008006" key="3">
    <source>
        <dbReference type="Google" id="ProtNLM"/>
    </source>
</evidence>
<dbReference type="AlphaFoldDB" id="A0A517STH7"/>
<reference evidence="1 2" key="1">
    <citation type="submission" date="2019-02" db="EMBL/GenBank/DDBJ databases">
        <title>Deep-cultivation of Planctomycetes and their phenomic and genomic characterization uncovers novel biology.</title>
        <authorList>
            <person name="Wiegand S."/>
            <person name="Jogler M."/>
            <person name="Boedeker C."/>
            <person name="Pinto D."/>
            <person name="Vollmers J."/>
            <person name="Rivas-Marin E."/>
            <person name="Kohn T."/>
            <person name="Peeters S.H."/>
            <person name="Heuer A."/>
            <person name="Rast P."/>
            <person name="Oberbeckmann S."/>
            <person name="Bunk B."/>
            <person name="Jeske O."/>
            <person name="Meyerdierks A."/>
            <person name="Storesund J.E."/>
            <person name="Kallscheuer N."/>
            <person name="Luecker S."/>
            <person name="Lage O.M."/>
            <person name="Pohl T."/>
            <person name="Merkel B.J."/>
            <person name="Hornburger P."/>
            <person name="Mueller R.-W."/>
            <person name="Bruemmer F."/>
            <person name="Labrenz M."/>
            <person name="Spormann A.M."/>
            <person name="Op den Camp H."/>
            <person name="Overmann J."/>
            <person name="Amann R."/>
            <person name="Jetten M.S.M."/>
            <person name="Mascher T."/>
            <person name="Medema M.H."/>
            <person name="Devos D.P."/>
            <person name="Kaster A.-K."/>
            <person name="Ovreas L."/>
            <person name="Rohde M."/>
            <person name="Galperin M.Y."/>
            <person name="Jogler C."/>
        </authorList>
    </citation>
    <scope>NUCLEOTIDE SEQUENCE [LARGE SCALE GENOMIC DNA]</scope>
    <source>
        <strain evidence="1 2">SV_7m_r</strain>
    </source>
</reference>
<protein>
    <recommendedName>
        <fullName evidence="3">DUF1963 domain-containing protein</fullName>
    </recommendedName>
</protein>
<dbReference type="InterPro" id="IPR035948">
    <property type="entry name" value="YwqG-like_sf"/>
</dbReference>
<dbReference type="EMBL" id="CP036272">
    <property type="protein sequence ID" value="QDT59435.1"/>
    <property type="molecule type" value="Genomic_DNA"/>
</dbReference>
<name>A0A517STH7_9BACT</name>
<sequence>MPNQSSVARAAKLDGELDQLSEVVANLSDQKRMRKYADWLTSVDETRGKFLAAVVDAWEQGEGALPSDETIDMVWQKTCGITFLQKLREQKLDSVAPSIIAMARPALIIEPELADGEMPIGTSKYGGKPDVLDGFEWPSYEEKLHTFLGQIRLEEMKGTVAAQSLPDKGMLYFFVFDDPEETGQPAAEGAEGAWQVVYSPDAEGLTRLEPPKAFDEYNRVAPECVIKFSETLDLPNINVYDLERDYWDQFTSCRRAKAMGLNREHSDAYEAVIDALMPEREERSHLVGWSHPQVAADDPVDDGFRHLLTVASEEILEWCWADGHQLYFSVSDDDFESQRFDRCAIIDG</sequence>
<dbReference type="SUPFAM" id="SSF103032">
    <property type="entry name" value="Hypothetical protein YwqG"/>
    <property type="match status" value="1"/>
</dbReference>
<evidence type="ECO:0000313" key="2">
    <source>
        <dbReference type="Proteomes" id="UP000315003"/>
    </source>
</evidence>